<dbReference type="InParanoid" id="L5KSG2"/>
<feature type="region of interest" description="Disordered" evidence="1">
    <location>
        <begin position="1"/>
        <end position="75"/>
    </location>
</feature>
<accession>L5KSG2</accession>
<evidence type="ECO:0000313" key="2">
    <source>
        <dbReference type="EMBL" id="ELK14357.1"/>
    </source>
</evidence>
<protein>
    <submittedName>
        <fullName evidence="2">Uncharacterized protein</fullName>
    </submittedName>
</protein>
<dbReference type="AlphaFoldDB" id="L5KSG2"/>
<organism evidence="2 3">
    <name type="scientific">Pteropus alecto</name>
    <name type="common">Black flying fox</name>
    <dbReference type="NCBI Taxonomy" id="9402"/>
    <lineage>
        <taxon>Eukaryota</taxon>
        <taxon>Metazoa</taxon>
        <taxon>Chordata</taxon>
        <taxon>Craniata</taxon>
        <taxon>Vertebrata</taxon>
        <taxon>Euteleostomi</taxon>
        <taxon>Mammalia</taxon>
        <taxon>Eutheria</taxon>
        <taxon>Laurasiatheria</taxon>
        <taxon>Chiroptera</taxon>
        <taxon>Yinpterochiroptera</taxon>
        <taxon>Pteropodoidea</taxon>
        <taxon>Pteropodidae</taxon>
        <taxon>Pteropodinae</taxon>
        <taxon>Pteropus</taxon>
    </lineage>
</organism>
<sequence>MGLGWGGTSRGLDGLRQTVGASEKPEMVDVPEEMVGSAQQATGSSPTGGRPVTCREEARRQEAQAAETTPPTPAP</sequence>
<evidence type="ECO:0000313" key="3">
    <source>
        <dbReference type="Proteomes" id="UP000010552"/>
    </source>
</evidence>
<evidence type="ECO:0000256" key="1">
    <source>
        <dbReference type="SAM" id="MobiDB-lite"/>
    </source>
</evidence>
<reference evidence="3" key="1">
    <citation type="journal article" date="2013" name="Science">
        <title>Comparative analysis of bat genomes provides insight into the evolution of flight and immunity.</title>
        <authorList>
            <person name="Zhang G."/>
            <person name="Cowled C."/>
            <person name="Shi Z."/>
            <person name="Huang Z."/>
            <person name="Bishop-Lilly K.A."/>
            <person name="Fang X."/>
            <person name="Wynne J.W."/>
            <person name="Xiong Z."/>
            <person name="Baker M.L."/>
            <person name="Zhao W."/>
            <person name="Tachedjian M."/>
            <person name="Zhu Y."/>
            <person name="Zhou P."/>
            <person name="Jiang X."/>
            <person name="Ng J."/>
            <person name="Yang L."/>
            <person name="Wu L."/>
            <person name="Xiao J."/>
            <person name="Feng Y."/>
            <person name="Chen Y."/>
            <person name="Sun X."/>
            <person name="Zhang Y."/>
            <person name="Marsh G.A."/>
            <person name="Crameri G."/>
            <person name="Broder C.C."/>
            <person name="Frey K.G."/>
            <person name="Wang L.F."/>
            <person name="Wang J."/>
        </authorList>
    </citation>
    <scope>NUCLEOTIDE SEQUENCE [LARGE SCALE GENOMIC DNA]</scope>
</reference>
<name>L5KSG2_PTEAL</name>
<proteinExistence type="predicted"/>
<dbReference type="EMBL" id="KB030575">
    <property type="protein sequence ID" value="ELK14357.1"/>
    <property type="molecule type" value="Genomic_DNA"/>
</dbReference>
<feature type="compositionally biased region" description="Basic and acidic residues" evidence="1">
    <location>
        <begin position="53"/>
        <end position="62"/>
    </location>
</feature>
<feature type="compositionally biased region" description="Polar residues" evidence="1">
    <location>
        <begin position="37"/>
        <end position="47"/>
    </location>
</feature>
<dbReference type="Proteomes" id="UP000010552">
    <property type="component" value="Unassembled WGS sequence"/>
</dbReference>
<keyword evidence="3" id="KW-1185">Reference proteome</keyword>
<gene>
    <name evidence="2" type="ORF">PAL_GLEAN10006387</name>
</gene>